<proteinExistence type="inferred from homology"/>
<protein>
    <recommendedName>
        <fullName evidence="3">Impact N-terminal domain-containing protein</fullName>
    </recommendedName>
</protein>
<dbReference type="GO" id="GO:0140469">
    <property type="term" value="P:GCN2-mediated signaling"/>
    <property type="evidence" value="ECO:0007669"/>
    <property type="project" value="TreeGrafter"/>
</dbReference>
<feature type="region of interest" description="Disordered" evidence="2">
    <location>
        <begin position="633"/>
        <end position="671"/>
    </location>
</feature>
<dbReference type="GO" id="GO:0006446">
    <property type="term" value="P:regulation of translational initiation"/>
    <property type="evidence" value="ECO:0007669"/>
    <property type="project" value="TreeGrafter"/>
</dbReference>
<evidence type="ECO:0000259" key="3">
    <source>
        <dbReference type="Pfam" id="PF01205"/>
    </source>
</evidence>
<dbReference type="Gene3D" id="3.30.230.30">
    <property type="entry name" value="Impact, N-terminal domain"/>
    <property type="match status" value="1"/>
</dbReference>
<keyword evidence="5" id="KW-1185">Reference proteome</keyword>
<evidence type="ECO:0000256" key="1">
    <source>
        <dbReference type="ARBA" id="ARBA00007665"/>
    </source>
</evidence>
<dbReference type="SUPFAM" id="SSF54211">
    <property type="entry name" value="Ribosomal protein S5 domain 2-like"/>
    <property type="match status" value="1"/>
</dbReference>
<dbReference type="PANTHER" id="PTHR16301:SF25">
    <property type="entry name" value="PROTEIN IMPACT"/>
    <property type="match status" value="1"/>
</dbReference>
<feature type="domain" description="Impact N-terminal" evidence="3">
    <location>
        <begin position="61"/>
        <end position="166"/>
    </location>
</feature>
<dbReference type="Gene3D" id="1.20.920.20">
    <property type="match status" value="1"/>
</dbReference>
<dbReference type="InterPro" id="IPR023582">
    <property type="entry name" value="Impact"/>
</dbReference>
<dbReference type="InterPro" id="IPR036956">
    <property type="entry name" value="Impact_N_sf"/>
</dbReference>
<feature type="compositionally biased region" description="Polar residues" evidence="2">
    <location>
        <begin position="637"/>
        <end position="650"/>
    </location>
</feature>
<dbReference type="GO" id="GO:0005737">
    <property type="term" value="C:cytoplasm"/>
    <property type="evidence" value="ECO:0007669"/>
    <property type="project" value="TreeGrafter"/>
</dbReference>
<evidence type="ECO:0000256" key="2">
    <source>
        <dbReference type="SAM" id="MobiDB-lite"/>
    </source>
</evidence>
<dbReference type="EMBL" id="CCKQ01016507">
    <property type="protein sequence ID" value="CDW88384.1"/>
    <property type="molecule type" value="Genomic_DNA"/>
</dbReference>
<feature type="region of interest" description="Disordered" evidence="2">
    <location>
        <begin position="19"/>
        <end position="41"/>
    </location>
</feature>
<dbReference type="Proteomes" id="UP000039865">
    <property type="component" value="Unassembled WGS sequence"/>
</dbReference>
<name>A0A078B1L4_STYLE</name>
<dbReference type="OrthoDB" id="294090at2759"/>
<dbReference type="InterPro" id="IPR001498">
    <property type="entry name" value="Impact_N"/>
</dbReference>
<accession>A0A078B1L4</accession>
<organism evidence="4 5">
    <name type="scientific">Stylonychia lemnae</name>
    <name type="common">Ciliate</name>
    <dbReference type="NCBI Taxonomy" id="5949"/>
    <lineage>
        <taxon>Eukaryota</taxon>
        <taxon>Sar</taxon>
        <taxon>Alveolata</taxon>
        <taxon>Ciliophora</taxon>
        <taxon>Intramacronucleata</taxon>
        <taxon>Spirotrichea</taxon>
        <taxon>Stichotrichia</taxon>
        <taxon>Sporadotrichida</taxon>
        <taxon>Oxytrichidae</taxon>
        <taxon>Stylonychinae</taxon>
        <taxon>Stylonychia</taxon>
    </lineage>
</organism>
<evidence type="ECO:0000313" key="4">
    <source>
        <dbReference type="EMBL" id="CDW88384.1"/>
    </source>
</evidence>
<dbReference type="PANTHER" id="PTHR16301">
    <property type="entry name" value="IMPACT-RELATED"/>
    <property type="match status" value="1"/>
</dbReference>
<dbReference type="InParanoid" id="A0A078B1L4"/>
<dbReference type="InterPro" id="IPR020568">
    <property type="entry name" value="Ribosomal_Su5_D2-typ_SF"/>
</dbReference>
<dbReference type="AlphaFoldDB" id="A0A078B1L4"/>
<reference evidence="4 5" key="1">
    <citation type="submission" date="2014-06" db="EMBL/GenBank/DDBJ databases">
        <authorList>
            <person name="Swart Estienne"/>
        </authorList>
    </citation>
    <scope>NUCLEOTIDE SEQUENCE [LARGE SCALE GENOMIC DNA]</scope>
    <source>
        <strain evidence="4 5">130c</strain>
    </source>
</reference>
<evidence type="ECO:0000313" key="5">
    <source>
        <dbReference type="Proteomes" id="UP000039865"/>
    </source>
</evidence>
<dbReference type="Pfam" id="PF01205">
    <property type="entry name" value="Impact_N"/>
    <property type="match status" value="1"/>
</dbReference>
<gene>
    <name evidence="4" type="primary">Contig10770.g11527</name>
    <name evidence="4" type="ORF">STYLEM_17505</name>
</gene>
<sequence length="759" mass="84791">MHDNNTNDELDTLIKQTIQGKTKGGGIKPGFENDPENEGHHQQELNAVIESISFGKMFNHKKMSFQAISAAISHQEQVRFVKTYLSSSSNTMHSKFPSSKNKVLAYRVNQIDPVSQQPKLEEGYDDDGEPGAGDKLLGLLQKMEIENILVFVCIWNTGAQIGQQLLRGGELYRIVVERGRELLNTIHDQILQQEMEQKKLEEMEYMKNHGAKKLPLGTKLYSMGAPESVKNQAGLKGANSNKAGPVVNKNMVSPRANNLNENNLIINANNTNPEQSHEEDGALSPNRTQNPYLLVGNNLASQSPPKMQPDEIEQQIIKAFDGQLTLDEMEDSQKEVEESLKQLTKANLMELKQASKPHPLVEKTLQIVQAIRGFKQYQWSTAKELLGKPSFKMELMQTKPRTLRPQDVLKAQQILNQKTNSTLTPQNVHLHSEGAALLLVWAANLIKWYACTKKLGDTNESGLAHQGLNAAEIQKISARTKIMVKKDFHNKKHDDHDINIPGAVKDGNSSIIHTTQQDSTIQPSRQLQMQINQKSGTIGHFLQNKQMVFSIESNQLAPQKNDPVMDSSHLVDLNVIKKGAMNQVSNKSKFAQRQEDAIMKQEEERLMEENPGMIGNKGKPNNLLQRKKDTGKIHIPTQGQSNYKGNQDDSNVGGGGGPGAANHSSFQDHNTNQEEQDYLTTQEQNNIVEDIPGKLKIHEVRELSDDVDDIISKLKGVDYGIQELDVLIELAKTLKHKRLSLFPDTSNVLLSDNISAYAN</sequence>
<comment type="similarity">
    <text evidence="1">Belongs to the IMPACT family.</text>
</comment>